<feature type="compositionally biased region" description="Basic and acidic residues" evidence="1">
    <location>
        <begin position="343"/>
        <end position="357"/>
    </location>
</feature>
<evidence type="ECO:0000259" key="3">
    <source>
        <dbReference type="PROSITE" id="PS51782"/>
    </source>
</evidence>
<keyword evidence="2" id="KW-0472">Membrane</keyword>
<keyword evidence="2" id="KW-1133">Transmembrane helix</keyword>
<evidence type="ECO:0000313" key="5">
    <source>
        <dbReference type="Proteomes" id="UP001652442"/>
    </source>
</evidence>
<feature type="region of interest" description="Disordered" evidence="1">
    <location>
        <begin position="1"/>
        <end position="20"/>
    </location>
</feature>
<feature type="compositionally biased region" description="Polar residues" evidence="1">
    <location>
        <begin position="9"/>
        <end position="20"/>
    </location>
</feature>
<dbReference type="InterPro" id="IPR036779">
    <property type="entry name" value="LysM_dom_sf"/>
</dbReference>
<protein>
    <submittedName>
        <fullName evidence="4">LysM peptidoglycan-binding domain-containing protein</fullName>
    </submittedName>
</protein>
<comment type="caution">
    <text evidence="4">The sequence shown here is derived from an EMBL/GenBank/DDBJ whole genome shotgun (WGS) entry which is preliminary data.</text>
</comment>
<dbReference type="SUPFAM" id="SSF54106">
    <property type="entry name" value="LysM domain"/>
    <property type="match status" value="1"/>
</dbReference>
<reference evidence="4 5" key="1">
    <citation type="journal article" date="2021" name="ISME Commun">
        <title>Automated analysis of genomic sequences facilitates high-throughput and comprehensive description of bacteria.</title>
        <authorList>
            <person name="Hitch T.C.A."/>
        </authorList>
    </citation>
    <scope>NUCLEOTIDE SEQUENCE [LARGE SCALE GENOMIC DNA]</scope>
    <source>
        <strain evidence="4 5">Sanger_109</strain>
    </source>
</reference>
<organism evidence="4 5">
    <name type="scientific">Brotonthovivens ammoniilytica</name>
    <dbReference type="NCBI Taxonomy" id="2981725"/>
    <lineage>
        <taxon>Bacteria</taxon>
        <taxon>Bacillati</taxon>
        <taxon>Bacillota</taxon>
        <taxon>Clostridia</taxon>
        <taxon>Lachnospirales</taxon>
        <taxon>Lachnospiraceae</taxon>
        <taxon>Brotonthovivens</taxon>
    </lineage>
</organism>
<feature type="transmembrane region" description="Helical" evidence="2">
    <location>
        <begin position="235"/>
        <end position="256"/>
    </location>
</feature>
<dbReference type="RefSeq" id="WP_262591487.1">
    <property type="nucleotide sequence ID" value="NZ_JAOQJQ010000010.1"/>
</dbReference>
<dbReference type="Gene3D" id="3.10.350.10">
    <property type="entry name" value="LysM domain"/>
    <property type="match status" value="1"/>
</dbReference>
<keyword evidence="5" id="KW-1185">Reference proteome</keyword>
<keyword evidence="2" id="KW-0812">Transmembrane</keyword>
<feature type="domain" description="LysM" evidence="3">
    <location>
        <begin position="399"/>
        <end position="446"/>
    </location>
</feature>
<dbReference type="SMART" id="SM00257">
    <property type="entry name" value="LysM"/>
    <property type="match status" value="1"/>
</dbReference>
<feature type="compositionally biased region" description="Low complexity" evidence="1">
    <location>
        <begin position="329"/>
        <end position="338"/>
    </location>
</feature>
<gene>
    <name evidence="4" type="ORF">OCV88_15525</name>
</gene>
<evidence type="ECO:0000256" key="2">
    <source>
        <dbReference type="SAM" id="Phobius"/>
    </source>
</evidence>
<dbReference type="PROSITE" id="PS51782">
    <property type="entry name" value="LYSM"/>
    <property type="match status" value="1"/>
</dbReference>
<dbReference type="Proteomes" id="UP001652442">
    <property type="component" value="Unassembled WGS sequence"/>
</dbReference>
<dbReference type="CDD" id="cd00118">
    <property type="entry name" value="LysM"/>
    <property type="match status" value="1"/>
</dbReference>
<evidence type="ECO:0000256" key="1">
    <source>
        <dbReference type="SAM" id="MobiDB-lite"/>
    </source>
</evidence>
<accession>A0ABT2TNE2</accession>
<dbReference type="InterPro" id="IPR018392">
    <property type="entry name" value="LysM"/>
</dbReference>
<dbReference type="EMBL" id="JAOQJQ010000010">
    <property type="protein sequence ID" value="MCU6763716.1"/>
    <property type="molecule type" value="Genomic_DNA"/>
</dbReference>
<name>A0ABT2TNE2_9FIRM</name>
<proteinExistence type="predicted"/>
<feature type="compositionally biased region" description="Basic and acidic residues" evidence="1">
    <location>
        <begin position="373"/>
        <end position="384"/>
    </location>
</feature>
<sequence>MTEIKTETSDNTEQNQVQDTFSLPKNIRQMGTPGQKHKFYIEDYVYTYLHTFLKEKHKEDTLQAAVLLGRYEVYQECRYTFVNGAAACDFSVFYEGAEGQILETIREHFPDLVIVGWYVRCSGQDSHVQSVIKHYYAEKDSAISLAFVYEDELEDEFGVYVWEQNALRSLDGFYIYYEKNPQMQEFLIREKGGQVSEASETSEVIRPLPKHRTAYETKASGEEYKLREKKKPQKFIYAACAAVLIVVTATGITQIGDYQNLNNFQKTIQTMSGNLLNRTNKTENDNSQEEEKLSSGTDESSKNLSEEDVNHNQTAAWQDRNEDIEEQQQTDQQGSNSDNEGDSDNKEDNSQKKDADKNSTNNTEADNTAKNSAGDKEDETKAADSQKVLSESQKALNQGYYIVKKGDSLVTISRKLYKTDAMVDSICAANGIGNVDVIYEGQKLKLP</sequence>
<feature type="compositionally biased region" description="Polar residues" evidence="1">
    <location>
        <begin position="358"/>
        <end position="371"/>
    </location>
</feature>
<dbReference type="Pfam" id="PF01476">
    <property type="entry name" value="LysM"/>
    <property type="match status" value="1"/>
</dbReference>
<feature type="region of interest" description="Disordered" evidence="1">
    <location>
        <begin position="275"/>
        <end position="389"/>
    </location>
</feature>
<feature type="compositionally biased region" description="Basic and acidic residues" evidence="1">
    <location>
        <begin position="280"/>
        <end position="310"/>
    </location>
</feature>
<evidence type="ECO:0000313" key="4">
    <source>
        <dbReference type="EMBL" id="MCU6763716.1"/>
    </source>
</evidence>